<feature type="compositionally biased region" description="Basic residues" evidence="1">
    <location>
        <begin position="277"/>
        <end position="292"/>
    </location>
</feature>
<protein>
    <submittedName>
        <fullName evidence="2">Aldehyde dehydrogenase</fullName>
        <ecNumber evidence="2">1.2.1.3</ecNumber>
    </submittedName>
</protein>
<feature type="compositionally biased region" description="Basic and acidic residues" evidence="1">
    <location>
        <begin position="143"/>
        <end position="155"/>
    </location>
</feature>
<dbReference type="GO" id="GO:0004029">
    <property type="term" value="F:aldehyde dehydrogenase (NAD+) activity"/>
    <property type="evidence" value="ECO:0007669"/>
    <property type="project" value="UniProtKB-EC"/>
</dbReference>
<feature type="non-terminal residue" evidence="2">
    <location>
        <position position="486"/>
    </location>
</feature>
<feature type="region of interest" description="Disordered" evidence="1">
    <location>
        <begin position="1"/>
        <end position="452"/>
    </location>
</feature>
<feature type="compositionally biased region" description="Basic and acidic residues" evidence="1">
    <location>
        <begin position="226"/>
        <end position="242"/>
    </location>
</feature>
<dbReference type="AlphaFoldDB" id="A0A6J4MBX8"/>
<dbReference type="EC" id="1.2.1.3" evidence="2"/>
<gene>
    <name evidence="2" type="ORF">AVDCRST_MAG68-3704</name>
</gene>
<feature type="compositionally biased region" description="Basic residues" evidence="1">
    <location>
        <begin position="34"/>
        <end position="63"/>
    </location>
</feature>
<feature type="compositionally biased region" description="Basic and acidic residues" evidence="1">
    <location>
        <begin position="352"/>
        <end position="409"/>
    </location>
</feature>
<organism evidence="2">
    <name type="scientific">uncultured Gemmatimonadota bacterium</name>
    <dbReference type="NCBI Taxonomy" id="203437"/>
    <lineage>
        <taxon>Bacteria</taxon>
        <taxon>Pseudomonadati</taxon>
        <taxon>Gemmatimonadota</taxon>
        <taxon>environmental samples</taxon>
    </lineage>
</organism>
<feature type="compositionally biased region" description="Basic and acidic residues" evidence="1">
    <location>
        <begin position="21"/>
        <end position="32"/>
    </location>
</feature>
<proteinExistence type="predicted"/>
<feature type="compositionally biased region" description="Basic and acidic residues" evidence="1">
    <location>
        <begin position="103"/>
        <end position="112"/>
    </location>
</feature>
<feature type="compositionally biased region" description="Low complexity" evidence="1">
    <location>
        <begin position="323"/>
        <end position="337"/>
    </location>
</feature>
<keyword evidence="2" id="KW-0560">Oxidoreductase</keyword>
<sequence>VRHQYPGGAAPHRRRVAGGGFRRDVRDAEPVHGRGAHAGRVRGRGGRGPRRARRPRGVRKRRLARDGRPRPRPPPVQDRGRAGGARRRARPHGGDGQRQARARGADDRHQGVDRLLPLLRGVGGQDRRRRDPRPRPLPQLHAPRADGRVRGHHPLELPAADGGVEGGPGHRLRQHHGAEAGRADPAHRPGAGPRGRRGGAPGRGAERGDGLRRVRGGRAGQTPGRGQDRLHRLHRGRQDHPARGRRLAQARVAGAGRQEPQHRPGRRGPGRGGQGRGHGHLLQRRPGLHRRLAPAGGGVHPRRVRGQAGEARGRDEGRRPARPQDAPGPAGLAGADGPRAELRGKGQGGGRRAPDGRRAGGGQRDARLLPEPHHLRPRDAGDDHRAGGDLRPGAGDHDLQGHGRGDPHRQLQHLRPGRRRVDARHRQGPPCRAPAARRHGVDQHLPQPGHRFPLWRLQAERLRPRAGEVRARPVYAGEERVGEPGI</sequence>
<feature type="compositionally biased region" description="Basic residues" evidence="1">
    <location>
        <begin position="410"/>
        <end position="427"/>
    </location>
</feature>
<accession>A0A6J4MBX8</accession>
<feature type="compositionally biased region" description="Basic and acidic residues" evidence="1">
    <location>
        <begin position="176"/>
        <end position="187"/>
    </location>
</feature>
<feature type="non-terminal residue" evidence="2">
    <location>
        <position position="1"/>
    </location>
</feature>
<evidence type="ECO:0000256" key="1">
    <source>
        <dbReference type="SAM" id="MobiDB-lite"/>
    </source>
</evidence>
<evidence type="ECO:0000313" key="2">
    <source>
        <dbReference type="EMBL" id="CAA9351252.1"/>
    </source>
</evidence>
<reference evidence="2" key="1">
    <citation type="submission" date="2020-02" db="EMBL/GenBank/DDBJ databases">
        <authorList>
            <person name="Meier V. D."/>
        </authorList>
    </citation>
    <scope>NUCLEOTIDE SEQUENCE</scope>
    <source>
        <strain evidence="2">AVDCRST_MAG68</strain>
    </source>
</reference>
<name>A0A6J4MBX8_9BACT</name>
<dbReference type="EMBL" id="CADCTW010000172">
    <property type="protein sequence ID" value="CAA9351252.1"/>
    <property type="molecule type" value="Genomic_DNA"/>
</dbReference>